<dbReference type="EMBL" id="PHRG01000003">
    <property type="protein sequence ID" value="PJO75334.1"/>
    <property type="molecule type" value="Genomic_DNA"/>
</dbReference>
<comment type="caution">
    <text evidence="2">The sequence shown here is derived from an EMBL/GenBank/DDBJ whole genome shotgun (WGS) entry which is preliminary data.</text>
</comment>
<dbReference type="InterPro" id="IPR007751">
    <property type="entry name" value="DUF676_lipase-like"/>
</dbReference>
<gene>
    <name evidence="2" type="ORF">CWI32_07315</name>
</gene>
<protein>
    <submittedName>
        <fullName evidence="2">Alpha/beta hydrolase</fullName>
    </submittedName>
</protein>
<dbReference type="GeneID" id="97176844"/>
<evidence type="ECO:0000313" key="3">
    <source>
        <dbReference type="Proteomes" id="UP000243446"/>
    </source>
</evidence>
<dbReference type="InterPro" id="IPR029058">
    <property type="entry name" value="AB_hydrolase_fold"/>
</dbReference>
<dbReference type="Pfam" id="PF05057">
    <property type="entry name" value="DUF676"/>
    <property type="match status" value="1"/>
</dbReference>
<sequence length="668" mass="75585">MHEKINKRLILCTLVITSVLSGCQVVSVKEQALNVTLSNERDSILTRDKLSEASLNVLSMTGREAQICIDQPEECVKDLKKIPQILDEQLLSTASELYLANSLQNAKSAECNTSVLSKTQSQEKQQLQKQNIQKCLDQQLSMLDKSIRYSYAYLFKTERAPQDRIFDNRQVQIRDFYNLAIAHLIQRYAERYETKRSGQRIQVGNSVYSIDLENFPQLKNQPIEQLLSTYNMNFSGLRSITRRDGFGSEFLVVLPEQQPSEKDKKYITDPLNHKYPNGINPNIHAARYLATTITAVPKSANSTEQILSTSEFHLKLYDPYKYEKIKVASKEYALAANFSAPYGLWLAENNLGRLAYLTLIDRDDSLSMPHLYMLEPYNPNKKILVLVHGLASSPEAWIRMTNDIMGDPVLRENFQVWQVFYSTNMPILESRFQINALVQQGFAQVANNAAAKKDAVLVGHSMGGVIARLLVSNADISQDAFKLVQNTRIEQFKDKPLFQARLQMQPIPNFSRAIFLATPHRGTEYANRWHTKLARKIIRVPGAFLGAFADTLQGEIGLKEFVKELGHDLIQNGPSDLSENSKFNVLTKNIQPYTGFKFHSIIGNTVDTTEPQLMSDGIVSYESAYLQGAVSSKVIKGGHSIQETPEAVLELRRILRLHLSDLGLYDPE</sequence>
<proteinExistence type="predicted"/>
<organism evidence="2 3">
    <name type="scientific">Acinetobacter pseudolwoffii</name>
    <dbReference type="NCBI Taxonomy" id="2053287"/>
    <lineage>
        <taxon>Bacteria</taxon>
        <taxon>Pseudomonadati</taxon>
        <taxon>Pseudomonadota</taxon>
        <taxon>Gammaproteobacteria</taxon>
        <taxon>Moraxellales</taxon>
        <taxon>Moraxellaceae</taxon>
        <taxon>Acinetobacter</taxon>
    </lineage>
</organism>
<accession>A0A2H9YRV0</accession>
<evidence type="ECO:0000313" key="2">
    <source>
        <dbReference type="EMBL" id="PJO75334.1"/>
    </source>
</evidence>
<dbReference type="PROSITE" id="PS51257">
    <property type="entry name" value="PROKAR_LIPOPROTEIN"/>
    <property type="match status" value="1"/>
</dbReference>
<reference evidence="2 3" key="1">
    <citation type="submission" date="2017-11" db="EMBL/GenBank/DDBJ databases">
        <title>Revising the taxonomy of the Acinetobacter lwoffii group: the description of Acinetobacter pseudolwoffii sp. nov. and emended description of Acinetobacter lwoffii.</title>
        <authorList>
            <person name="Nemec A."/>
            <person name="Radolfova-Krizova L."/>
        </authorList>
    </citation>
    <scope>NUCLEOTIDE SEQUENCE [LARGE SCALE GENOMIC DNA]</scope>
    <source>
        <strain evidence="2 3">ANC 5044</strain>
    </source>
</reference>
<evidence type="ECO:0000259" key="1">
    <source>
        <dbReference type="Pfam" id="PF05057"/>
    </source>
</evidence>
<dbReference type="RefSeq" id="WP_100534983.1">
    <property type="nucleotide sequence ID" value="NZ_CBDBYO010000005.1"/>
</dbReference>
<keyword evidence="2" id="KW-0378">Hydrolase</keyword>
<dbReference type="Gene3D" id="3.40.50.1820">
    <property type="entry name" value="alpha/beta hydrolase"/>
    <property type="match status" value="1"/>
</dbReference>
<dbReference type="Proteomes" id="UP000243446">
    <property type="component" value="Unassembled WGS sequence"/>
</dbReference>
<name>A0A2H9YRV0_9GAMM</name>
<dbReference type="AlphaFoldDB" id="A0A2H9YRV0"/>
<dbReference type="GO" id="GO:0016787">
    <property type="term" value="F:hydrolase activity"/>
    <property type="evidence" value="ECO:0007669"/>
    <property type="project" value="UniProtKB-KW"/>
</dbReference>
<dbReference type="SUPFAM" id="SSF53474">
    <property type="entry name" value="alpha/beta-Hydrolases"/>
    <property type="match status" value="1"/>
</dbReference>
<feature type="domain" description="DUF676" evidence="1">
    <location>
        <begin position="380"/>
        <end position="529"/>
    </location>
</feature>